<dbReference type="Gene3D" id="3.40.630.10">
    <property type="entry name" value="Zn peptidases"/>
    <property type="match status" value="2"/>
</dbReference>
<dbReference type="Proteomes" id="UP001500506">
    <property type="component" value="Unassembled WGS sequence"/>
</dbReference>
<evidence type="ECO:0000259" key="2">
    <source>
        <dbReference type="Pfam" id="PF02225"/>
    </source>
</evidence>
<dbReference type="InterPro" id="IPR003137">
    <property type="entry name" value="PA_domain"/>
</dbReference>
<dbReference type="InterPro" id="IPR007484">
    <property type="entry name" value="Peptidase_M28"/>
</dbReference>
<dbReference type="PANTHER" id="PTHR12147">
    <property type="entry name" value="METALLOPEPTIDASE M28 FAMILY MEMBER"/>
    <property type="match status" value="1"/>
</dbReference>
<dbReference type="PANTHER" id="PTHR12147:SF26">
    <property type="entry name" value="PEPTIDASE M28 DOMAIN-CONTAINING PROTEIN"/>
    <property type="match status" value="1"/>
</dbReference>
<dbReference type="SUPFAM" id="SSF52025">
    <property type="entry name" value="PA domain"/>
    <property type="match status" value="1"/>
</dbReference>
<keyword evidence="4" id="KW-0645">Protease</keyword>
<keyword evidence="4" id="KW-0031">Aminopeptidase</keyword>
<proteinExistence type="predicted"/>
<dbReference type="InterPro" id="IPR046450">
    <property type="entry name" value="PA_dom_sf"/>
</dbReference>
<evidence type="ECO:0000256" key="1">
    <source>
        <dbReference type="SAM" id="SignalP"/>
    </source>
</evidence>
<dbReference type="Gene3D" id="3.50.30.30">
    <property type="match status" value="1"/>
</dbReference>
<reference evidence="4 5" key="1">
    <citation type="journal article" date="2019" name="Int. J. Syst. Evol. Microbiol.">
        <title>The Global Catalogue of Microorganisms (GCM) 10K type strain sequencing project: providing services to taxonomists for standard genome sequencing and annotation.</title>
        <authorList>
            <consortium name="The Broad Institute Genomics Platform"/>
            <consortium name="The Broad Institute Genome Sequencing Center for Infectious Disease"/>
            <person name="Wu L."/>
            <person name="Ma J."/>
        </authorList>
    </citation>
    <scope>NUCLEOTIDE SEQUENCE [LARGE SCALE GENOMIC DNA]</scope>
    <source>
        <strain evidence="4 5">JCM 14319</strain>
    </source>
</reference>
<dbReference type="Pfam" id="PF04389">
    <property type="entry name" value="Peptidase_M28"/>
    <property type="match status" value="1"/>
</dbReference>
<dbReference type="Pfam" id="PF02225">
    <property type="entry name" value="PA"/>
    <property type="match status" value="1"/>
</dbReference>
<evidence type="ECO:0000259" key="3">
    <source>
        <dbReference type="Pfam" id="PF04389"/>
    </source>
</evidence>
<dbReference type="GO" id="GO:0004177">
    <property type="term" value="F:aminopeptidase activity"/>
    <property type="evidence" value="ECO:0007669"/>
    <property type="project" value="UniProtKB-KW"/>
</dbReference>
<dbReference type="SUPFAM" id="SSF53187">
    <property type="entry name" value="Zn-dependent exopeptidases"/>
    <property type="match status" value="1"/>
</dbReference>
<gene>
    <name evidence="4" type="primary">paaP_2</name>
    <name evidence="4" type="ORF">GCM10009747_36010</name>
</gene>
<feature type="signal peptide" evidence="1">
    <location>
        <begin position="1"/>
        <end position="33"/>
    </location>
</feature>
<evidence type="ECO:0000313" key="5">
    <source>
        <dbReference type="Proteomes" id="UP001500506"/>
    </source>
</evidence>
<keyword evidence="5" id="KW-1185">Reference proteome</keyword>
<evidence type="ECO:0000313" key="4">
    <source>
        <dbReference type="EMBL" id="GAA1771275.1"/>
    </source>
</evidence>
<keyword evidence="4" id="KW-0378">Hydrolase</keyword>
<keyword evidence="1" id="KW-0732">Signal</keyword>
<feature type="chain" id="PRO_5046845473" evidence="1">
    <location>
        <begin position="34"/>
        <end position="512"/>
    </location>
</feature>
<dbReference type="EMBL" id="BAAANH010000009">
    <property type="protein sequence ID" value="GAA1771275.1"/>
    <property type="molecule type" value="Genomic_DNA"/>
</dbReference>
<feature type="domain" description="Peptidase M28" evidence="3">
    <location>
        <begin position="262"/>
        <end position="477"/>
    </location>
</feature>
<dbReference type="InterPro" id="IPR045175">
    <property type="entry name" value="M28_fam"/>
</dbReference>
<feature type="domain" description="PA" evidence="2">
    <location>
        <begin position="139"/>
        <end position="238"/>
    </location>
</feature>
<name>A0ABN2L1J1_9MICO</name>
<sequence length="512" mass="53000">MVNHRTRTGLRVGAITASVAVCGALAFAVPAQAAVQTNTQPLRDAVTVEAVMEHLDAFQAIADANGDNRAAGTSGHDASVDYVEGLLDTAGYTTTRQEFTYERTDFGDSALQQLAPNAVDYVLGVDFFPMDFSGDGDVTAPVTAVDVNITGDHASTSGCEAADFAAFPAGNIALIQRGTCAFADKADNASAAGATAVIIFNQGNVVPGDDRLSLFGGTLDEPVRSIPVVSAPYALGAEWVTTAGLEMRLNLEAEVVEVTTENLLADTTTGRTDRTVVVGGHLDSVAEGPGINDNGSGIASILETALQMAELGIEPENRVRFAFWSGEEDGLIGSSFYVSQLSAAEIKGTALNLNFDMVGSPNSVNFVYDGDGDALGISGPNGSGVIEDVFTDFFAGQGEPTAPTDFDGRSDYFGFIEAGIPAGGLFTGAEGIKSAEQAAIFGGTAGLAYDPCYHAACDDIMNLNEDTLDLMADAIAHSTLTFAETSSAVNGTGKGKAVGQIDWEFKGSRALR</sequence>
<comment type="caution">
    <text evidence="4">The sequence shown here is derived from an EMBL/GenBank/DDBJ whole genome shotgun (WGS) entry which is preliminary data.</text>
</comment>
<accession>A0ABN2L1J1</accession>
<protein>
    <submittedName>
        <fullName evidence="4">Aminopeptidase PaaP</fullName>
    </submittedName>
</protein>
<organism evidence="4 5">
    <name type="scientific">Agromyces humatus</name>
    <dbReference type="NCBI Taxonomy" id="279573"/>
    <lineage>
        <taxon>Bacteria</taxon>
        <taxon>Bacillati</taxon>
        <taxon>Actinomycetota</taxon>
        <taxon>Actinomycetes</taxon>
        <taxon>Micrococcales</taxon>
        <taxon>Microbacteriaceae</taxon>
        <taxon>Agromyces</taxon>
    </lineage>
</organism>